<sequence>MTVGLVLALTVGGLFAAGVYLMMSRNLVRVLLGFLLAGHGVNLLLLTSGTSGVAPIVGEGDPDAALADPLPQALILTSIVISLGVSAFLLAMVYRNYRSTAAIVVDTDEDEDLTRQDTTGGSE</sequence>
<evidence type="ECO:0000256" key="1">
    <source>
        <dbReference type="ARBA" id="ARBA00004651"/>
    </source>
</evidence>
<dbReference type="InterPro" id="IPR039428">
    <property type="entry name" value="NUOK/Mnh_C1-like"/>
</dbReference>
<dbReference type="Proteomes" id="UP000663792">
    <property type="component" value="Unassembled WGS sequence"/>
</dbReference>
<organism evidence="8 9">
    <name type="scientific">Nakamurella leprariae</name>
    <dbReference type="NCBI Taxonomy" id="2803911"/>
    <lineage>
        <taxon>Bacteria</taxon>
        <taxon>Bacillati</taxon>
        <taxon>Actinomycetota</taxon>
        <taxon>Actinomycetes</taxon>
        <taxon>Nakamurellales</taxon>
        <taxon>Nakamurellaceae</taxon>
        <taxon>Nakamurella</taxon>
    </lineage>
</organism>
<keyword evidence="4 7" id="KW-0812">Transmembrane</keyword>
<proteinExistence type="inferred from homology"/>
<evidence type="ECO:0000313" key="9">
    <source>
        <dbReference type="Proteomes" id="UP000663792"/>
    </source>
</evidence>
<gene>
    <name evidence="8" type="ORF">JL106_18225</name>
</gene>
<dbReference type="Gene3D" id="1.10.287.3510">
    <property type="match status" value="1"/>
</dbReference>
<name>A0A939C3M0_9ACTN</name>
<protein>
    <submittedName>
        <fullName evidence="8">NADH-quinone oxidoreductase subunit K</fullName>
    </submittedName>
</protein>
<dbReference type="PANTHER" id="PTHR34583">
    <property type="entry name" value="ANTIPORTER SUBUNIT MNHC2-RELATED"/>
    <property type="match status" value="1"/>
</dbReference>
<comment type="caution">
    <text evidence="8">The sequence shown here is derived from an EMBL/GenBank/DDBJ whole genome shotgun (WGS) entry which is preliminary data.</text>
</comment>
<dbReference type="PANTHER" id="PTHR34583:SF2">
    <property type="entry name" value="ANTIPORTER SUBUNIT MNHC2-RELATED"/>
    <property type="match status" value="1"/>
</dbReference>
<accession>A0A939C3M0</accession>
<dbReference type="GO" id="GO:0005886">
    <property type="term" value="C:plasma membrane"/>
    <property type="evidence" value="ECO:0007669"/>
    <property type="project" value="UniProtKB-SubCell"/>
</dbReference>
<feature type="transmembrane region" description="Helical" evidence="7">
    <location>
        <begin position="73"/>
        <end position="94"/>
    </location>
</feature>
<dbReference type="Pfam" id="PF00420">
    <property type="entry name" value="Oxidored_q2"/>
    <property type="match status" value="1"/>
</dbReference>
<keyword evidence="5 7" id="KW-1133">Transmembrane helix</keyword>
<evidence type="ECO:0000256" key="2">
    <source>
        <dbReference type="ARBA" id="ARBA00010388"/>
    </source>
</evidence>
<evidence type="ECO:0000256" key="6">
    <source>
        <dbReference type="ARBA" id="ARBA00023136"/>
    </source>
</evidence>
<dbReference type="InterPro" id="IPR050601">
    <property type="entry name" value="CPA3_antiporter_subunitC"/>
</dbReference>
<comment type="similarity">
    <text evidence="2">Belongs to the CPA3 antiporters (TC 2.A.63) subunit C family.</text>
</comment>
<dbReference type="RefSeq" id="WP_205262183.1">
    <property type="nucleotide sequence ID" value="NZ_JAERWK010000025.1"/>
</dbReference>
<dbReference type="AlphaFoldDB" id="A0A939C3M0"/>
<keyword evidence="6 7" id="KW-0472">Membrane</keyword>
<evidence type="ECO:0000256" key="3">
    <source>
        <dbReference type="ARBA" id="ARBA00022475"/>
    </source>
</evidence>
<keyword evidence="9" id="KW-1185">Reference proteome</keyword>
<keyword evidence="3" id="KW-1003">Cell membrane</keyword>
<evidence type="ECO:0000313" key="8">
    <source>
        <dbReference type="EMBL" id="MBM9469227.1"/>
    </source>
</evidence>
<evidence type="ECO:0000256" key="4">
    <source>
        <dbReference type="ARBA" id="ARBA00022692"/>
    </source>
</evidence>
<evidence type="ECO:0000256" key="5">
    <source>
        <dbReference type="ARBA" id="ARBA00022989"/>
    </source>
</evidence>
<comment type="subcellular location">
    <subcellularLocation>
        <location evidence="1">Cell membrane</location>
        <topology evidence="1">Multi-pass membrane protein</topology>
    </subcellularLocation>
</comment>
<feature type="transmembrane region" description="Helical" evidence="7">
    <location>
        <begin position="30"/>
        <end position="53"/>
    </location>
</feature>
<evidence type="ECO:0000256" key="7">
    <source>
        <dbReference type="SAM" id="Phobius"/>
    </source>
</evidence>
<dbReference type="EMBL" id="JAERWK010000025">
    <property type="protein sequence ID" value="MBM9469227.1"/>
    <property type="molecule type" value="Genomic_DNA"/>
</dbReference>
<feature type="transmembrane region" description="Helical" evidence="7">
    <location>
        <begin position="6"/>
        <end position="23"/>
    </location>
</feature>
<reference evidence="8" key="1">
    <citation type="submission" date="2021-01" db="EMBL/GenBank/DDBJ databases">
        <title>YIM 132084 draft genome.</title>
        <authorList>
            <person name="An D."/>
        </authorList>
    </citation>
    <scope>NUCLEOTIDE SEQUENCE</scope>
    <source>
        <strain evidence="8">YIM 132084</strain>
    </source>
</reference>